<reference evidence="7 8" key="1">
    <citation type="submission" date="2020-05" db="EMBL/GenBank/DDBJ databases">
        <title>Azospirillum oleiclasticum sp. nov, a nitrogen-fixing and heavy crude oil-emulsifying bacterium isolated from the crude oil of Yumen Oilfield.</title>
        <authorList>
            <person name="Wu D."/>
            <person name="Cai M."/>
            <person name="Zhang X."/>
        </authorList>
    </citation>
    <scope>NUCLEOTIDE SEQUENCE [LARGE SCALE GENOMIC DNA]</scope>
    <source>
        <strain evidence="7 8">ROY-1-1-2</strain>
    </source>
</reference>
<protein>
    <submittedName>
        <fullName evidence="7">OmpA family protein</fullName>
    </submittedName>
</protein>
<evidence type="ECO:0000256" key="5">
    <source>
        <dbReference type="SAM" id="SignalP"/>
    </source>
</evidence>
<accession>A0ABX2T224</accession>
<dbReference type="CDD" id="cd07185">
    <property type="entry name" value="OmpA_C-like"/>
    <property type="match status" value="1"/>
</dbReference>
<evidence type="ECO:0000256" key="4">
    <source>
        <dbReference type="PROSITE-ProRule" id="PRU00473"/>
    </source>
</evidence>
<name>A0ABX2T224_9PROT</name>
<dbReference type="Gene3D" id="3.30.1330.60">
    <property type="entry name" value="OmpA-like domain"/>
    <property type="match status" value="1"/>
</dbReference>
<feature type="domain" description="OmpA-like" evidence="6">
    <location>
        <begin position="76"/>
        <end position="193"/>
    </location>
</feature>
<dbReference type="Pfam" id="PF00691">
    <property type="entry name" value="OmpA"/>
    <property type="match status" value="1"/>
</dbReference>
<dbReference type="SUPFAM" id="SSF103088">
    <property type="entry name" value="OmpA-like"/>
    <property type="match status" value="1"/>
</dbReference>
<keyword evidence="5" id="KW-0732">Signal</keyword>
<gene>
    <name evidence="7" type="ORF">HND93_01445</name>
</gene>
<evidence type="ECO:0000256" key="3">
    <source>
        <dbReference type="ARBA" id="ARBA00023237"/>
    </source>
</evidence>
<dbReference type="InterPro" id="IPR050330">
    <property type="entry name" value="Bact_OuterMem_StrucFunc"/>
</dbReference>
<dbReference type="InterPro" id="IPR006664">
    <property type="entry name" value="OMP_bac"/>
</dbReference>
<keyword evidence="8" id="KW-1185">Reference proteome</keyword>
<dbReference type="PANTHER" id="PTHR30329">
    <property type="entry name" value="STATOR ELEMENT OF FLAGELLAR MOTOR COMPLEX"/>
    <property type="match status" value="1"/>
</dbReference>
<dbReference type="PANTHER" id="PTHR30329:SF21">
    <property type="entry name" value="LIPOPROTEIN YIAD-RELATED"/>
    <property type="match status" value="1"/>
</dbReference>
<organism evidence="7 8">
    <name type="scientific">Azospirillum oleiclasticum</name>
    <dbReference type="NCBI Taxonomy" id="2735135"/>
    <lineage>
        <taxon>Bacteria</taxon>
        <taxon>Pseudomonadati</taxon>
        <taxon>Pseudomonadota</taxon>
        <taxon>Alphaproteobacteria</taxon>
        <taxon>Rhodospirillales</taxon>
        <taxon>Azospirillaceae</taxon>
        <taxon>Azospirillum</taxon>
    </lineage>
</organism>
<evidence type="ECO:0000256" key="1">
    <source>
        <dbReference type="ARBA" id="ARBA00004442"/>
    </source>
</evidence>
<sequence length="197" mass="20477">MNMHIRSALAATAVLVAGGLLTAVPAAAQEKSFNGWCNPVMTSKGWGDTSVTSAGGVPVIHAGSYACQTAAAPAAPSAARPQTEYLVFFDWDRANITPAAERTIGDAVTAWGRGATTKIHVVGHTDTSGSPAYNQRLSMRRAEAVKQRLVALGLPAANVTTEGKGETQLLVQTGPNVREPSNRRAQILNRSASAPSS</sequence>
<dbReference type="RefSeq" id="WP_180280110.1">
    <property type="nucleotide sequence ID" value="NZ_JABFDB010000001.1"/>
</dbReference>
<proteinExistence type="predicted"/>
<dbReference type="InterPro" id="IPR036737">
    <property type="entry name" value="OmpA-like_sf"/>
</dbReference>
<keyword evidence="3" id="KW-0998">Cell outer membrane</keyword>
<feature type="signal peptide" evidence="5">
    <location>
        <begin position="1"/>
        <end position="28"/>
    </location>
</feature>
<dbReference type="InterPro" id="IPR006665">
    <property type="entry name" value="OmpA-like"/>
</dbReference>
<comment type="subcellular location">
    <subcellularLocation>
        <location evidence="1">Cell outer membrane</location>
    </subcellularLocation>
</comment>
<evidence type="ECO:0000256" key="2">
    <source>
        <dbReference type="ARBA" id="ARBA00023136"/>
    </source>
</evidence>
<evidence type="ECO:0000313" key="8">
    <source>
        <dbReference type="Proteomes" id="UP000584642"/>
    </source>
</evidence>
<feature type="chain" id="PRO_5045500800" evidence="5">
    <location>
        <begin position="29"/>
        <end position="197"/>
    </location>
</feature>
<comment type="caution">
    <text evidence="7">The sequence shown here is derived from an EMBL/GenBank/DDBJ whole genome shotgun (WGS) entry which is preliminary data.</text>
</comment>
<evidence type="ECO:0000259" key="6">
    <source>
        <dbReference type="PROSITE" id="PS51123"/>
    </source>
</evidence>
<dbReference type="PROSITE" id="PS51123">
    <property type="entry name" value="OMPA_2"/>
    <property type="match status" value="1"/>
</dbReference>
<keyword evidence="2 4" id="KW-0472">Membrane</keyword>
<dbReference type="EMBL" id="JABFDB010000001">
    <property type="protein sequence ID" value="NYZ18360.1"/>
    <property type="molecule type" value="Genomic_DNA"/>
</dbReference>
<evidence type="ECO:0000313" key="7">
    <source>
        <dbReference type="EMBL" id="NYZ18360.1"/>
    </source>
</evidence>
<dbReference type="PRINTS" id="PR01021">
    <property type="entry name" value="OMPADOMAIN"/>
</dbReference>
<dbReference type="Proteomes" id="UP000584642">
    <property type="component" value="Unassembled WGS sequence"/>
</dbReference>